<dbReference type="AlphaFoldDB" id="A0A1T4UMW6"/>
<dbReference type="Pfam" id="PF05656">
    <property type="entry name" value="DUF805"/>
    <property type="match status" value="1"/>
</dbReference>
<feature type="transmembrane region" description="Helical" evidence="1">
    <location>
        <begin position="17"/>
        <end position="37"/>
    </location>
</feature>
<reference evidence="3" key="1">
    <citation type="submission" date="2017-02" db="EMBL/GenBank/DDBJ databases">
        <authorList>
            <person name="Varghese N."/>
            <person name="Submissions S."/>
        </authorList>
    </citation>
    <scope>NUCLEOTIDE SEQUENCE [LARGE SCALE GENOMIC DNA]</scope>
    <source>
        <strain evidence="3">DSM 22720</strain>
    </source>
</reference>
<sequence length="119" mass="13412">MKDVLFSFKGRISRKKFWLGMLVMLIQNIAMFVALSMTFNMETNMPSTAGFVILAITMVLSIWEAMALYIKRLHDRSKSGWWVLIGLVPVIGCIWLLIDCGFLKGVEGTNHFGANPKLA</sequence>
<feature type="transmembrane region" description="Helical" evidence="1">
    <location>
        <begin position="49"/>
        <end position="69"/>
    </location>
</feature>
<name>A0A1T4UMW6_9GAMM</name>
<dbReference type="EMBL" id="FUXU01000021">
    <property type="protein sequence ID" value="SKA53781.1"/>
    <property type="molecule type" value="Genomic_DNA"/>
</dbReference>
<dbReference type="GO" id="GO:0005886">
    <property type="term" value="C:plasma membrane"/>
    <property type="evidence" value="ECO:0007669"/>
    <property type="project" value="TreeGrafter"/>
</dbReference>
<evidence type="ECO:0000256" key="1">
    <source>
        <dbReference type="SAM" id="Phobius"/>
    </source>
</evidence>
<keyword evidence="1" id="KW-1133">Transmembrane helix</keyword>
<dbReference type="Proteomes" id="UP000190162">
    <property type="component" value="Unassembled WGS sequence"/>
</dbReference>
<gene>
    <name evidence="2" type="ORF">SAMN02745132_02025</name>
</gene>
<accession>A0A1T4UMW6</accession>
<dbReference type="PANTHER" id="PTHR34980:SF3">
    <property type="entry name" value="BLR8105 PROTEIN"/>
    <property type="match status" value="1"/>
</dbReference>
<organism evidence="2 3">
    <name type="scientific">Enterovibrio nigricans DSM 22720</name>
    <dbReference type="NCBI Taxonomy" id="1121868"/>
    <lineage>
        <taxon>Bacteria</taxon>
        <taxon>Pseudomonadati</taxon>
        <taxon>Pseudomonadota</taxon>
        <taxon>Gammaproteobacteria</taxon>
        <taxon>Vibrionales</taxon>
        <taxon>Vibrionaceae</taxon>
        <taxon>Enterovibrio</taxon>
    </lineage>
</organism>
<dbReference type="InterPro" id="IPR008523">
    <property type="entry name" value="DUF805"/>
</dbReference>
<feature type="transmembrane region" description="Helical" evidence="1">
    <location>
        <begin position="81"/>
        <end position="98"/>
    </location>
</feature>
<keyword evidence="3" id="KW-1185">Reference proteome</keyword>
<evidence type="ECO:0000313" key="3">
    <source>
        <dbReference type="Proteomes" id="UP000190162"/>
    </source>
</evidence>
<dbReference type="PANTHER" id="PTHR34980">
    <property type="entry name" value="INNER MEMBRANE PROTEIN-RELATED-RELATED"/>
    <property type="match status" value="1"/>
</dbReference>
<proteinExistence type="predicted"/>
<protein>
    <submittedName>
        <fullName evidence="2">Uncharacterized membrane protein YhaH, DUF805 family</fullName>
    </submittedName>
</protein>
<keyword evidence="1" id="KW-0812">Transmembrane</keyword>
<dbReference type="RefSeq" id="WP_157828408.1">
    <property type="nucleotide sequence ID" value="NZ_FUXU01000021.1"/>
</dbReference>
<evidence type="ECO:0000313" key="2">
    <source>
        <dbReference type="EMBL" id="SKA53781.1"/>
    </source>
</evidence>
<keyword evidence="1" id="KW-0472">Membrane</keyword>